<dbReference type="PROSITE" id="PS50929">
    <property type="entry name" value="ABC_TM1F"/>
    <property type="match status" value="1"/>
</dbReference>
<sequence>MNLKRFPVDRQLDMMDCGPACLKMIAKYYGKFYSLQYLRDMCSISREGVSMLDLSYGGEKIGFRCISIKATINDLRYKIPLPCIVHWEDNHFLVVYEVTKTKVHVSDPSKGLVSYSYDEFALKWYKTGQEKGVLLALEPQADFKARQQDEQVERRRTFYTLMGYFKPYKTNFLNLFVVMLFVTVLQALLPFISKAVIDVGIQKQDVDFINIVLFANIAIIVSITLSNAVRDWILTHIASRLNIALISDYLMKLMKLPITFFENKMTGDILQRANDHERIRSFIMNNSLNLVFSALTFVVFSIVLLIYNASIFYTFIIGSTLYVLWVLGFMRFKRKLDWNYFELVSKNQSYWVETIEAMQDIKINNYEQAKRWKWENIQSRLYTVNLKSLTINNAQNLGAQFIDSVKNLLITFLCAKAVIAGEITFGVMISTQFIIGMLAGPVQQFVQFIIQGQFAHLSFLRLNEIHELDDEDDDTGTNDMELLKNKDISFRNVGFRYSFNAPPTLRSVNIVIPEGKITAIVGDSGSGKTTLLKLLLRLYKPSSGEIFIGDMNINNISLKQWRNKIGVVMQDGKIFNDTILNNIVLDAEKVDYERLRHAVETANISVEIERLPLGYKTVMGERGRGLSGGQKQRILIARALYKDPDILFFDEATNALDTINEQKIIEALETVFKQRTVVVIAHRLSTIRKADQIIVMREGHIVELGNHENLMKNKGRYYNLVASQYDLAFNLDIKESVGELEINKDDQEKIQSQTPLATKRKRKV</sequence>
<evidence type="ECO:0000259" key="13">
    <source>
        <dbReference type="PROSITE" id="PS50990"/>
    </source>
</evidence>
<dbReference type="Pfam" id="PF03412">
    <property type="entry name" value="Peptidase_C39"/>
    <property type="match status" value="1"/>
</dbReference>
<evidence type="ECO:0000313" key="15">
    <source>
        <dbReference type="Proteomes" id="UP000293347"/>
    </source>
</evidence>
<dbReference type="Gene3D" id="3.40.50.300">
    <property type="entry name" value="P-loop containing nucleotide triphosphate hydrolases"/>
    <property type="match status" value="1"/>
</dbReference>
<dbReference type="PROSITE" id="PS00211">
    <property type="entry name" value="ABC_TRANSPORTER_1"/>
    <property type="match status" value="1"/>
</dbReference>
<feature type="transmembrane region" description="Helical" evidence="10">
    <location>
        <begin position="288"/>
        <end position="306"/>
    </location>
</feature>
<dbReference type="EMBL" id="SJSL01000002">
    <property type="protein sequence ID" value="TCD01262.1"/>
    <property type="molecule type" value="Genomic_DNA"/>
</dbReference>
<protein>
    <submittedName>
        <fullName evidence="14">Peptidase domain-containing ABC transporter</fullName>
    </submittedName>
</protein>
<evidence type="ECO:0000313" key="14">
    <source>
        <dbReference type="EMBL" id="TCD01262.1"/>
    </source>
</evidence>
<dbReference type="PROSITE" id="PS50893">
    <property type="entry name" value="ABC_TRANSPORTER_2"/>
    <property type="match status" value="1"/>
</dbReference>
<evidence type="ECO:0000256" key="5">
    <source>
        <dbReference type="ARBA" id="ARBA00022741"/>
    </source>
</evidence>
<dbReference type="OrthoDB" id="9760358at2"/>
<dbReference type="FunFam" id="3.40.50.300:FF:000221">
    <property type="entry name" value="Multidrug ABC transporter ATP-binding protein"/>
    <property type="match status" value="1"/>
</dbReference>
<feature type="transmembrane region" description="Helical" evidence="10">
    <location>
        <begin position="172"/>
        <end position="193"/>
    </location>
</feature>
<dbReference type="InterPro" id="IPR011527">
    <property type="entry name" value="ABC1_TM_dom"/>
</dbReference>
<dbReference type="GO" id="GO:0005886">
    <property type="term" value="C:plasma membrane"/>
    <property type="evidence" value="ECO:0007669"/>
    <property type="project" value="UniProtKB-SubCell"/>
</dbReference>
<dbReference type="PROSITE" id="PS50990">
    <property type="entry name" value="PEPTIDASE_C39"/>
    <property type="match status" value="1"/>
</dbReference>
<keyword evidence="4 10" id="KW-0812">Transmembrane</keyword>
<keyword evidence="6" id="KW-0378">Hydrolase</keyword>
<dbReference type="InterPro" id="IPR005074">
    <property type="entry name" value="Peptidase_C39"/>
</dbReference>
<dbReference type="Gene3D" id="1.20.1560.10">
    <property type="entry name" value="ABC transporter type 1, transmembrane domain"/>
    <property type="match status" value="1"/>
</dbReference>
<proteinExistence type="predicted"/>
<feature type="transmembrane region" description="Helical" evidence="10">
    <location>
        <begin position="312"/>
        <end position="330"/>
    </location>
</feature>
<dbReference type="GO" id="GO:0015421">
    <property type="term" value="F:ABC-type oligopeptide transporter activity"/>
    <property type="evidence" value="ECO:0007669"/>
    <property type="project" value="TreeGrafter"/>
</dbReference>
<gene>
    <name evidence="14" type="ORF">EZ437_10935</name>
</gene>
<keyword evidence="5" id="KW-0547">Nucleotide-binding</keyword>
<dbReference type="CDD" id="cd18571">
    <property type="entry name" value="ABC_6TM_peptidase_like"/>
    <property type="match status" value="1"/>
</dbReference>
<name>A0A4R0NKH9_9SPHI</name>
<dbReference type="Gene3D" id="3.90.70.10">
    <property type="entry name" value="Cysteine proteinases"/>
    <property type="match status" value="1"/>
</dbReference>
<dbReference type="InterPro" id="IPR017871">
    <property type="entry name" value="ABC_transporter-like_CS"/>
</dbReference>
<accession>A0A4R0NKH9</accession>
<dbReference type="SMART" id="SM00382">
    <property type="entry name" value="AAA"/>
    <property type="match status" value="1"/>
</dbReference>
<dbReference type="GO" id="GO:0005524">
    <property type="term" value="F:ATP binding"/>
    <property type="evidence" value="ECO:0007669"/>
    <property type="project" value="UniProtKB-KW"/>
</dbReference>
<keyword evidence="7" id="KW-0067">ATP-binding</keyword>
<dbReference type="GO" id="GO:0006508">
    <property type="term" value="P:proteolysis"/>
    <property type="evidence" value="ECO:0007669"/>
    <property type="project" value="InterPro"/>
</dbReference>
<dbReference type="InterPro" id="IPR036640">
    <property type="entry name" value="ABC1_TM_sf"/>
</dbReference>
<keyword evidence="15" id="KW-1185">Reference proteome</keyword>
<evidence type="ECO:0000256" key="10">
    <source>
        <dbReference type="SAM" id="Phobius"/>
    </source>
</evidence>
<evidence type="ECO:0000256" key="6">
    <source>
        <dbReference type="ARBA" id="ARBA00022801"/>
    </source>
</evidence>
<dbReference type="SUPFAM" id="SSF90123">
    <property type="entry name" value="ABC transporter transmembrane region"/>
    <property type="match status" value="1"/>
</dbReference>
<organism evidence="14 15">
    <name type="scientific">Pedobacter psychroterrae</name>
    <dbReference type="NCBI Taxonomy" id="2530453"/>
    <lineage>
        <taxon>Bacteria</taxon>
        <taxon>Pseudomonadati</taxon>
        <taxon>Bacteroidota</taxon>
        <taxon>Sphingobacteriia</taxon>
        <taxon>Sphingobacteriales</taxon>
        <taxon>Sphingobacteriaceae</taxon>
        <taxon>Pedobacter</taxon>
    </lineage>
</organism>
<dbReference type="Pfam" id="PF00664">
    <property type="entry name" value="ABC_membrane"/>
    <property type="match status" value="1"/>
</dbReference>
<dbReference type="Proteomes" id="UP000293347">
    <property type="component" value="Unassembled WGS sequence"/>
</dbReference>
<feature type="transmembrane region" description="Helical" evidence="10">
    <location>
        <begin position="208"/>
        <end position="229"/>
    </location>
</feature>
<feature type="domain" description="Peptidase C39" evidence="13">
    <location>
        <begin position="11"/>
        <end position="131"/>
    </location>
</feature>
<evidence type="ECO:0000256" key="9">
    <source>
        <dbReference type="ARBA" id="ARBA00023136"/>
    </source>
</evidence>
<dbReference type="AlphaFoldDB" id="A0A4R0NKH9"/>
<dbReference type="InterPro" id="IPR003593">
    <property type="entry name" value="AAA+_ATPase"/>
</dbReference>
<evidence type="ECO:0000256" key="7">
    <source>
        <dbReference type="ARBA" id="ARBA00022840"/>
    </source>
</evidence>
<keyword evidence="2" id="KW-0813">Transport</keyword>
<keyword evidence="9 10" id="KW-0472">Membrane</keyword>
<dbReference type="GO" id="GO:0008233">
    <property type="term" value="F:peptidase activity"/>
    <property type="evidence" value="ECO:0007669"/>
    <property type="project" value="InterPro"/>
</dbReference>
<keyword evidence="3" id="KW-1003">Cell membrane</keyword>
<dbReference type="GO" id="GO:0016887">
    <property type="term" value="F:ATP hydrolysis activity"/>
    <property type="evidence" value="ECO:0007669"/>
    <property type="project" value="InterPro"/>
</dbReference>
<dbReference type="Pfam" id="PF00005">
    <property type="entry name" value="ABC_tran"/>
    <property type="match status" value="1"/>
</dbReference>
<dbReference type="CDD" id="cd02418">
    <property type="entry name" value="Peptidase_C39B"/>
    <property type="match status" value="1"/>
</dbReference>
<dbReference type="InterPro" id="IPR003439">
    <property type="entry name" value="ABC_transporter-like_ATP-bd"/>
</dbReference>
<dbReference type="InterPro" id="IPR039421">
    <property type="entry name" value="Type_1_exporter"/>
</dbReference>
<dbReference type="SUPFAM" id="SSF52540">
    <property type="entry name" value="P-loop containing nucleoside triphosphate hydrolases"/>
    <property type="match status" value="1"/>
</dbReference>
<comment type="caution">
    <text evidence="14">The sequence shown here is derived from an EMBL/GenBank/DDBJ whole genome shotgun (WGS) entry which is preliminary data.</text>
</comment>
<evidence type="ECO:0000256" key="1">
    <source>
        <dbReference type="ARBA" id="ARBA00004651"/>
    </source>
</evidence>
<dbReference type="PANTHER" id="PTHR43394:SF1">
    <property type="entry name" value="ATP-BINDING CASSETTE SUB-FAMILY B MEMBER 10, MITOCHONDRIAL"/>
    <property type="match status" value="1"/>
</dbReference>
<evidence type="ECO:0000259" key="11">
    <source>
        <dbReference type="PROSITE" id="PS50893"/>
    </source>
</evidence>
<evidence type="ECO:0000256" key="3">
    <source>
        <dbReference type="ARBA" id="ARBA00022475"/>
    </source>
</evidence>
<dbReference type="PANTHER" id="PTHR43394">
    <property type="entry name" value="ATP-DEPENDENT PERMEASE MDL1, MITOCHONDRIAL"/>
    <property type="match status" value="1"/>
</dbReference>
<evidence type="ECO:0000256" key="4">
    <source>
        <dbReference type="ARBA" id="ARBA00022692"/>
    </source>
</evidence>
<feature type="domain" description="ABC transmembrane type-1" evidence="12">
    <location>
        <begin position="175"/>
        <end position="453"/>
    </location>
</feature>
<evidence type="ECO:0000256" key="8">
    <source>
        <dbReference type="ARBA" id="ARBA00022989"/>
    </source>
</evidence>
<reference evidence="14 15" key="1">
    <citation type="submission" date="2019-02" db="EMBL/GenBank/DDBJ databases">
        <title>Pedobacter sp. RP-1-14 sp. nov., isolated from Arctic soil.</title>
        <authorList>
            <person name="Dahal R.H."/>
        </authorList>
    </citation>
    <scope>NUCLEOTIDE SEQUENCE [LARGE SCALE GENOMIC DNA]</scope>
    <source>
        <strain evidence="14 15">RP-1-14</strain>
    </source>
</reference>
<comment type="subcellular location">
    <subcellularLocation>
        <location evidence="1">Cell membrane</location>
        <topology evidence="1">Multi-pass membrane protein</topology>
    </subcellularLocation>
</comment>
<dbReference type="InterPro" id="IPR027417">
    <property type="entry name" value="P-loop_NTPase"/>
</dbReference>
<dbReference type="RefSeq" id="WP_131595954.1">
    <property type="nucleotide sequence ID" value="NZ_SJSL01000002.1"/>
</dbReference>
<keyword evidence="8 10" id="KW-1133">Transmembrane helix</keyword>
<feature type="domain" description="ABC transporter" evidence="11">
    <location>
        <begin position="483"/>
        <end position="723"/>
    </location>
</feature>
<evidence type="ECO:0000259" key="12">
    <source>
        <dbReference type="PROSITE" id="PS50929"/>
    </source>
</evidence>
<evidence type="ECO:0000256" key="2">
    <source>
        <dbReference type="ARBA" id="ARBA00022448"/>
    </source>
</evidence>